<dbReference type="AlphaFoldDB" id="A0A0B4XRJ1"/>
<protein>
    <recommendedName>
        <fullName evidence="7">TPR domain-containing protein</fullName>
    </recommendedName>
</protein>
<evidence type="ECO:0000313" key="6">
    <source>
        <dbReference type="Proteomes" id="UP000006764"/>
    </source>
</evidence>
<evidence type="ECO:0000256" key="4">
    <source>
        <dbReference type="SAM" id="SignalP"/>
    </source>
</evidence>
<keyword evidence="2 3" id="KW-0802">TPR repeat</keyword>
<gene>
    <name evidence="5" type="ORF">S7S_13155</name>
</gene>
<evidence type="ECO:0000256" key="2">
    <source>
        <dbReference type="ARBA" id="ARBA00022803"/>
    </source>
</evidence>
<dbReference type="Pfam" id="PF13432">
    <property type="entry name" value="TPR_16"/>
    <property type="match status" value="3"/>
</dbReference>
<dbReference type="PANTHER" id="PTHR45586:SF1">
    <property type="entry name" value="LIPOPOLYSACCHARIDE ASSEMBLY PROTEIN B"/>
    <property type="match status" value="1"/>
</dbReference>
<dbReference type="Gene3D" id="1.25.40.10">
    <property type="entry name" value="Tetratricopeptide repeat domain"/>
    <property type="match status" value="2"/>
</dbReference>
<organism evidence="5 6">
    <name type="scientific">Isoalcanivorax pacificus W11-5</name>
    <dbReference type="NCBI Taxonomy" id="391936"/>
    <lineage>
        <taxon>Bacteria</taxon>
        <taxon>Pseudomonadati</taxon>
        <taxon>Pseudomonadota</taxon>
        <taxon>Gammaproteobacteria</taxon>
        <taxon>Oceanospirillales</taxon>
        <taxon>Alcanivoracaceae</taxon>
        <taxon>Isoalcanivorax</taxon>
    </lineage>
</organism>
<keyword evidence="6" id="KW-1185">Reference proteome</keyword>
<sequence>MPICLRDCFPKRPRRLTLAVATLMLGACAARQPAEPPPAPEPEPVVTAPYDPAVLADLLVAEVAAQRDALDVSLGYYVETARSHNSPAVTGQAAQLAAYMQDAPLALEMAERWLTQEPGNRTAHEIAAIAQIVMENPTAAAAHIDQLLADDPQTGLIRLVTQAEGLDQQGNTQLLAALAQLTDRYPDQAPLWYARALHLQMEGDLANAFQANEKALKLNRKHEDAQLLKARLLFEMDDHSAALRQLRRMVRKAPDARRPRVLYIRLLLEDGREEEAITQLQALSERFPEDQDLRFSLALYGLQRGAVDSARQTLEALLDEGYRPDQIHLYLAQADEMLGDDDAAIEHYLAVQEGDNALAAQLQAAQLYERQGNIPAMRALLATLREHHPVQLPELYAAEAELLGRSDPEAALALLDEALHELPEHTELLYARALLAERLDRLDQTEADLRRILTLRPDDPETLNALGYTLADRTDRFDEAYRYIRRALSLQPDNPAIIDSMGWVLYRLGQYQEALAHLQRAYDMFPDAEVAAHLGEVLWALGRQDEARAVWQEAEAQQPGSRHLRAVRDRLEGGR</sequence>
<dbReference type="InterPro" id="IPR011990">
    <property type="entry name" value="TPR-like_helical_dom_sf"/>
</dbReference>
<keyword evidence="4" id="KW-0732">Signal</keyword>
<reference evidence="5 6" key="1">
    <citation type="journal article" date="2012" name="J. Bacteriol.">
        <title>Genome sequence of an alkane-degrading bacterium, Alcanivorax pacificus type strain W11-5, isolated from deep sea sediment.</title>
        <authorList>
            <person name="Lai Q."/>
            <person name="Shao Z."/>
        </authorList>
    </citation>
    <scope>NUCLEOTIDE SEQUENCE [LARGE SCALE GENOMIC DNA]</scope>
    <source>
        <strain evidence="5 6">W11-5</strain>
    </source>
</reference>
<evidence type="ECO:0000256" key="3">
    <source>
        <dbReference type="PROSITE-ProRule" id="PRU00339"/>
    </source>
</evidence>
<dbReference type="STRING" id="391936.S7S_13155"/>
<keyword evidence="1" id="KW-0677">Repeat</keyword>
<feature type="signal peptide" evidence="4">
    <location>
        <begin position="1"/>
        <end position="29"/>
    </location>
</feature>
<evidence type="ECO:0000313" key="5">
    <source>
        <dbReference type="EMBL" id="AJD49043.1"/>
    </source>
</evidence>
<dbReference type="Pfam" id="PF14559">
    <property type="entry name" value="TPR_19"/>
    <property type="match status" value="1"/>
</dbReference>
<dbReference type="InterPro" id="IPR019734">
    <property type="entry name" value="TPR_rpt"/>
</dbReference>
<evidence type="ECO:0000256" key="1">
    <source>
        <dbReference type="ARBA" id="ARBA00022737"/>
    </source>
</evidence>
<feature type="chain" id="PRO_5002112106" description="TPR domain-containing protein" evidence="4">
    <location>
        <begin position="30"/>
        <end position="575"/>
    </location>
</feature>
<dbReference type="OrthoDB" id="9766710at2"/>
<dbReference type="KEGG" id="apac:S7S_13155"/>
<dbReference type="EMBL" id="CP004387">
    <property type="protein sequence ID" value="AJD49043.1"/>
    <property type="molecule type" value="Genomic_DNA"/>
</dbReference>
<dbReference type="SMART" id="SM00028">
    <property type="entry name" value="TPR"/>
    <property type="match status" value="6"/>
</dbReference>
<dbReference type="HOGENOM" id="CLU_007251_4_0_6"/>
<dbReference type="InterPro" id="IPR051012">
    <property type="entry name" value="CellSynth/LPSAsmb/PSIAsmb"/>
</dbReference>
<accession>A0A0B4XRJ1</accession>
<feature type="repeat" description="TPR" evidence="3">
    <location>
        <begin position="495"/>
        <end position="528"/>
    </location>
</feature>
<name>A0A0B4XRJ1_9GAMM</name>
<dbReference type="Proteomes" id="UP000006764">
    <property type="component" value="Chromosome"/>
</dbReference>
<dbReference type="PANTHER" id="PTHR45586">
    <property type="entry name" value="TPR REPEAT-CONTAINING PROTEIN PA4667"/>
    <property type="match status" value="1"/>
</dbReference>
<dbReference type="PROSITE" id="PS51257">
    <property type="entry name" value="PROKAR_LIPOPROTEIN"/>
    <property type="match status" value="1"/>
</dbReference>
<evidence type="ECO:0008006" key="7">
    <source>
        <dbReference type="Google" id="ProtNLM"/>
    </source>
</evidence>
<dbReference type="SUPFAM" id="SSF48452">
    <property type="entry name" value="TPR-like"/>
    <property type="match status" value="2"/>
</dbReference>
<dbReference type="RefSeq" id="WP_008738613.1">
    <property type="nucleotide sequence ID" value="NZ_CP004387.1"/>
</dbReference>
<proteinExistence type="predicted"/>
<dbReference type="PROSITE" id="PS50005">
    <property type="entry name" value="TPR"/>
    <property type="match status" value="1"/>
</dbReference>
<dbReference type="Pfam" id="PF13181">
    <property type="entry name" value="TPR_8"/>
    <property type="match status" value="1"/>
</dbReference>